<protein>
    <recommendedName>
        <fullName evidence="4">DUF3617 family protein</fullName>
    </recommendedName>
</protein>
<evidence type="ECO:0000256" key="1">
    <source>
        <dbReference type="SAM" id="SignalP"/>
    </source>
</evidence>
<reference evidence="3" key="1">
    <citation type="submission" date="2016-10" db="EMBL/GenBank/DDBJ databases">
        <authorList>
            <person name="Varghese N."/>
            <person name="Submissions S."/>
        </authorList>
    </citation>
    <scope>NUCLEOTIDE SEQUENCE [LARGE SCALE GENOMIC DNA]</scope>
    <source>
        <strain evidence="3">CGMCC 1.6474</strain>
    </source>
</reference>
<evidence type="ECO:0008006" key="4">
    <source>
        <dbReference type="Google" id="ProtNLM"/>
    </source>
</evidence>
<keyword evidence="1" id="KW-0732">Signal</keyword>
<proteinExistence type="predicted"/>
<gene>
    <name evidence="2" type="ORF">SAMN04488125_12759</name>
</gene>
<dbReference type="OrthoDB" id="8376193at2"/>
<feature type="chain" id="PRO_5011595537" description="DUF3617 family protein" evidence="1">
    <location>
        <begin position="22"/>
        <end position="156"/>
    </location>
</feature>
<evidence type="ECO:0000313" key="3">
    <source>
        <dbReference type="Proteomes" id="UP000198804"/>
    </source>
</evidence>
<dbReference type="EMBL" id="FOSV01000027">
    <property type="protein sequence ID" value="SFL86009.1"/>
    <property type="molecule type" value="Genomic_DNA"/>
</dbReference>
<keyword evidence="3" id="KW-1185">Reference proteome</keyword>
<name>A0A1I4L555_9HYPH</name>
<organism evidence="2 3">
    <name type="scientific">Methylorubrum salsuginis</name>
    <dbReference type="NCBI Taxonomy" id="414703"/>
    <lineage>
        <taxon>Bacteria</taxon>
        <taxon>Pseudomonadati</taxon>
        <taxon>Pseudomonadota</taxon>
        <taxon>Alphaproteobacteria</taxon>
        <taxon>Hyphomicrobiales</taxon>
        <taxon>Methylobacteriaceae</taxon>
        <taxon>Methylorubrum</taxon>
    </lineage>
</organism>
<evidence type="ECO:0000313" key="2">
    <source>
        <dbReference type="EMBL" id="SFL86009.1"/>
    </source>
</evidence>
<feature type="signal peptide" evidence="1">
    <location>
        <begin position="1"/>
        <end position="21"/>
    </location>
</feature>
<sequence>MRWIGLVALAAVALGSGHAWAAGDFPLASCKGWNGTVVERDGIDTARATVQGIVTKADLQEYCERDPGGETKQYGGKLTTAQCVAKYLRSEGRATMTAEANCRSGTVSYRYGDRQGGKARFPLGPDADTSCASGMPPLVEQFKLLCPAAAKRLKVE</sequence>
<dbReference type="RefSeq" id="WP_091951176.1">
    <property type="nucleotide sequence ID" value="NZ_FOSV01000027.1"/>
</dbReference>
<dbReference type="STRING" id="414703.SAMN04488125_12759"/>
<dbReference type="Proteomes" id="UP000198804">
    <property type="component" value="Unassembled WGS sequence"/>
</dbReference>
<accession>A0A1I4L555</accession>
<dbReference type="AlphaFoldDB" id="A0A1I4L555"/>